<evidence type="ECO:0000313" key="2">
    <source>
        <dbReference type="EMBL" id="AOY77851.1"/>
    </source>
</evidence>
<dbReference type="AlphaFoldDB" id="A0AAC9WGX2"/>
<dbReference type="Proteomes" id="UP000177894">
    <property type="component" value="Chromosome"/>
</dbReference>
<feature type="region of interest" description="Disordered" evidence="1">
    <location>
        <begin position="106"/>
        <end position="142"/>
    </location>
</feature>
<evidence type="ECO:0000313" key="3">
    <source>
        <dbReference type="EMBL" id="ARE88467.1"/>
    </source>
</evidence>
<feature type="compositionally biased region" description="Basic residues" evidence="1">
    <location>
        <begin position="133"/>
        <end position="142"/>
    </location>
</feature>
<proteinExistence type="predicted"/>
<name>A0AAC9WGX2_9CLOT</name>
<protein>
    <recommendedName>
        <fullName evidence="6">DUF2992 domain-containing protein</fullName>
    </recommendedName>
</protein>
<accession>A0AAC9WGX2</accession>
<dbReference type="KEGG" id="cfm:BJL90_19495"/>
<evidence type="ECO:0008006" key="6">
    <source>
        <dbReference type="Google" id="ProtNLM"/>
    </source>
</evidence>
<dbReference type="Proteomes" id="UP000192478">
    <property type="component" value="Chromosome"/>
</dbReference>
<reference evidence="3 5" key="2">
    <citation type="submission" date="2017-03" db="EMBL/GenBank/DDBJ databases">
        <title>Complete sequence of Clostridium formicaceticum DSM 92.</title>
        <authorList>
            <person name="Poehlein A."/>
            <person name="Karl M."/>
            <person name="Bengelsdorf F.R."/>
            <person name="Duerre P."/>
            <person name="Daniel R."/>
        </authorList>
    </citation>
    <scope>NUCLEOTIDE SEQUENCE [LARGE SCALE GENOMIC DNA]</scope>
    <source>
        <strain evidence="3 5">DSM 92</strain>
    </source>
</reference>
<keyword evidence="4" id="KW-1185">Reference proteome</keyword>
<dbReference type="EMBL" id="CP020559">
    <property type="protein sequence ID" value="ARE88467.1"/>
    <property type="molecule type" value="Genomic_DNA"/>
</dbReference>
<reference evidence="2 4" key="1">
    <citation type="submission" date="2016-10" db="EMBL/GenBank/DDBJ databases">
        <title>Complete Genome Sequence of Acetogen Clostridium formicoaceticum ATCC 27076.</title>
        <authorList>
            <person name="Bao T."/>
            <person name="Cheng C."/>
            <person name="Zhao J."/>
            <person name="Yang S.-T."/>
            <person name="Wang J."/>
            <person name="Wang M."/>
        </authorList>
    </citation>
    <scope>NUCLEOTIDE SEQUENCE [LARGE SCALE GENOMIC DNA]</scope>
    <source>
        <strain evidence="2 4">ATCC 27076</strain>
    </source>
</reference>
<organism evidence="3 5">
    <name type="scientific">Clostridium formicaceticum</name>
    <dbReference type="NCBI Taxonomy" id="1497"/>
    <lineage>
        <taxon>Bacteria</taxon>
        <taxon>Bacillati</taxon>
        <taxon>Bacillota</taxon>
        <taxon>Clostridia</taxon>
        <taxon>Eubacteriales</taxon>
        <taxon>Clostridiaceae</taxon>
        <taxon>Clostridium</taxon>
    </lineage>
</organism>
<dbReference type="EMBL" id="CP017603">
    <property type="protein sequence ID" value="AOY77851.1"/>
    <property type="molecule type" value="Genomic_DNA"/>
</dbReference>
<evidence type="ECO:0000313" key="5">
    <source>
        <dbReference type="Proteomes" id="UP000192478"/>
    </source>
</evidence>
<sequence length="142" mass="17257">MKSYELKTKLTIFFEEPYWKGVFERFNNGKYEVSKIIFGCEPKNYDVYDFILKNYYSLKFSEPMLCNDKYEEKKVNPKRLQRKIRNELQNEGIGTKAQQAIKLQIEKNKTKGKHELKKKQEEEKRRKFELKQQKKKAKHKGH</sequence>
<dbReference type="RefSeq" id="WP_070972124.1">
    <property type="nucleotide sequence ID" value="NZ_CP017603.1"/>
</dbReference>
<dbReference type="InterPro" id="IPR016787">
    <property type="entry name" value="UCP021328"/>
</dbReference>
<feature type="compositionally biased region" description="Basic and acidic residues" evidence="1">
    <location>
        <begin position="118"/>
        <end position="132"/>
    </location>
</feature>
<evidence type="ECO:0000313" key="4">
    <source>
        <dbReference type="Proteomes" id="UP000177894"/>
    </source>
</evidence>
<evidence type="ECO:0000256" key="1">
    <source>
        <dbReference type="SAM" id="MobiDB-lite"/>
    </source>
</evidence>
<dbReference type="PIRSF" id="PIRSF021328">
    <property type="entry name" value="UCP021328"/>
    <property type="match status" value="1"/>
</dbReference>
<dbReference type="Pfam" id="PF11208">
    <property type="entry name" value="DUF2992"/>
    <property type="match status" value="1"/>
</dbReference>
<gene>
    <name evidence="2" type="ORF">BJL90_19495</name>
    <name evidence="3" type="ORF">CLFO_28700</name>
</gene>